<evidence type="ECO:0008006" key="10">
    <source>
        <dbReference type="Google" id="ProtNLM"/>
    </source>
</evidence>
<comment type="caution">
    <text evidence="8">The sequence shown here is derived from an EMBL/GenBank/DDBJ whole genome shotgun (WGS) entry which is preliminary data.</text>
</comment>
<feature type="transmembrane region" description="Helical" evidence="7">
    <location>
        <begin position="6"/>
        <end position="23"/>
    </location>
</feature>
<comment type="subcellular location">
    <subcellularLocation>
        <location evidence="1">Cell membrane</location>
        <topology evidence="1">Multi-pass membrane protein</topology>
    </subcellularLocation>
</comment>
<keyword evidence="4 7" id="KW-0812">Transmembrane</keyword>
<dbReference type="EMBL" id="LSEF01000085">
    <property type="protein sequence ID" value="OAF12019.1"/>
    <property type="molecule type" value="Genomic_DNA"/>
</dbReference>
<keyword evidence="3" id="KW-1003">Cell membrane</keyword>
<name>A0A176YWF0_9BRAD</name>
<dbReference type="RefSeq" id="WP_063680338.1">
    <property type="nucleotide sequence ID" value="NZ_LSEF01000085.1"/>
</dbReference>
<evidence type="ECO:0000256" key="6">
    <source>
        <dbReference type="ARBA" id="ARBA00023136"/>
    </source>
</evidence>
<dbReference type="PANTHER" id="PTHR33884:SF7">
    <property type="entry name" value="BSL8023 PROTEIN"/>
    <property type="match status" value="1"/>
</dbReference>
<evidence type="ECO:0000256" key="4">
    <source>
        <dbReference type="ARBA" id="ARBA00022692"/>
    </source>
</evidence>
<dbReference type="Proteomes" id="UP000077173">
    <property type="component" value="Unassembled WGS sequence"/>
</dbReference>
<organism evidence="8 9">
    <name type="scientific">Bradyrhizobium neotropicale</name>
    <dbReference type="NCBI Taxonomy" id="1497615"/>
    <lineage>
        <taxon>Bacteria</taxon>
        <taxon>Pseudomonadati</taxon>
        <taxon>Pseudomonadota</taxon>
        <taxon>Alphaproteobacteria</taxon>
        <taxon>Hyphomicrobiales</taxon>
        <taxon>Nitrobacteraceae</taxon>
        <taxon>Bradyrhizobium</taxon>
    </lineage>
</organism>
<protein>
    <recommendedName>
        <fullName evidence="10">Transglycosylase</fullName>
    </recommendedName>
</protein>
<comment type="similarity">
    <text evidence="2">Belongs to the UPF0410 family.</text>
</comment>
<dbReference type="PANTHER" id="PTHR33884">
    <property type="entry name" value="UPF0410 PROTEIN YMGE"/>
    <property type="match status" value="1"/>
</dbReference>
<dbReference type="InterPro" id="IPR007341">
    <property type="entry name" value="Transgly_assoc"/>
</dbReference>
<evidence type="ECO:0000256" key="1">
    <source>
        <dbReference type="ARBA" id="ARBA00004651"/>
    </source>
</evidence>
<dbReference type="AlphaFoldDB" id="A0A176YWF0"/>
<dbReference type="GO" id="GO:0005886">
    <property type="term" value="C:plasma membrane"/>
    <property type="evidence" value="ECO:0007669"/>
    <property type="project" value="UniProtKB-SubCell"/>
</dbReference>
<feature type="transmembrane region" description="Helical" evidence="7">
    <location>
        <begin position="60"/>
        <end position="79"/>
    </location>
</feature>
<evidence type="ECO:0000256" key="2">
    <source>
        <dbReference type="ARBA" id="ARBA00011006"/>
    </source>
</evidence>
<evidence type="ECO:0000256" key="3">
    <source>
        <dbReference type="ARBA" id="ARBA00022475"/>
    </source>
</evidence>
<sequence length="85" mass="8936">MGIIWTIIIGFIVGVVAKFIMPGNNEPKGFILTTILGIVGAFVATYLGQAVGWYRAGESTGFIGAVIGSVILLFLYGLVTGRRSA</sequence>
<accession>A0A176YWF0</accession>
<reference evidence="8 9" key="1">
    <citation type="submission" date="2016-02" db="EMBL/GenBank/DDBJ databases">
        <title>Draft genome sequence of the strain BR 10247T Bradyrhizobium neotropicale isolated from nodules of Centrolobium paraense.</title>
        <authorList>
            <person name="Simoes-Araujo J.L."/>
            <person name="Barauna A.C."/>
            <person name="Silva K."/>
            <person name="Zilli J.E."/>
        </authorList>
    </citation>
    <scope>NUCLEOTIDE SEQUENCE [LARGE SCALE GENOMIC DNA]</scope>
    <source>
        <strain evidence="8 9">BR 10247</strain>
    </source>
</reference>
<keyword evidence="9" id="KW-1185">Reference proteome</keyword>
<dbReference type="Pfam" id="PF04226">
    <property type="entry name" value="Transgly_assoc"/>
    <property type="match status" value="1"/>
</dbReference>
<evidence type="ECO:0000313" key="9">
    <source>
        <dbReference type="Proteomes" id="UP000077173"/>
    </source>
</evidence>
<proteinExistence type="inferred from homology"/>
<keyword evidence="5 7" id="KW-1133">Transmembrane helix</keyword>
<feature type="transmembrane region" description="Helical" evidence="7">
    <location>
        <begin position="30"/>
        <end position="48"/>
    </location>
</feature>
<gene>
    <name evidence="8" type="ORF">AXW67_20740</name>
</gene>
<evidence type="ECO:0000256" key="7">
    <source>
        <dbReference type="SAM" id="Phobius"/>
    </source>
</evidence>
<evidence type="ECO:0000313" key="8">
    <source>
        <dbReference type="EMBL" id="OAF12019.1"/>
    </source>
</evidence>
<keyword evidence="6 7" id="KW-0472">Membrane</keyword>
<evidence type="ECO:0000256" key="5">
    <source>
        <dbReference type="ARBA" id="ARBA00022989"/>
    </source>
</evidence>